<name>A0ABQ9N812_HEVBR</name>
<evidence type="ECO:0000256" key="2">
    <source>
        <dbReference type="ARBA" id="ARBA00022527"/>
    </source>
</evidence>
<dbReference type="Gene3D" id="2.60.120.430">
    <property type="entry name" value="Galactose-binding lectin"/>
    <property type="match status" value="2"/>
</dbReference>
<feature type="signal peptide" evidence="12">
    <location>
        <begin position="1"/>
        <end position="19"/>
    </location>
</feature>
<evidence type="ECO:0000256" key="7">
    <source>
        <dbReference type="ARBA" id="ARBA00022840"/>
    </source>
</evidence>
<keyword evidence="9 11" id="KW-0472">Membrane</keyword>
<feature type="transmembrane region" description="Helical" evidence="11">
    <location>
        <begin position="451"/>
        <end position="476"/>
    </location>
</feature>
<dbReference type="Pfam" id="PF12819">
    <property type="entry name" value="Malectin_like"/>
    <property type="match status" value="1"/>
</dbReference>
<keyword evidence="2" id="KW-0723">Serine/threonine-protein kinase</keyword>
<protein>
    <recommendedName>
        <fullName evidence="13">Malectin-like domain-containing protein</fullName>
    </recommendedName>
</protein>
<evidence type="ECO:0000259" key="13">
    <source>
        <dbReference type="Pfam" id="PF12819"/>
    </source>
</evidence>
<dbReference type="Proteomes" id="UP001174677">
    <property type="component" value="Chromosome 2"/>
</dbReference>
<keyword evidence="15" id="KW-1185">Reference proteome</keyword>
<evidence type="ECO:0000256" key="3">
    <source>
        <dbReference type="ARBA" id="ARBA00022679"/>
    </source>
</evidence>
<feature type="chain" id="PRO_5046380032" description="Malectin-like domain-containing protein" evidence="12">
    <location>
        <begin position="20"/>
        <end position="522"/>
    </location>
</feature>
<evidence type="ECO:0000256" key="9">
    <source>
        <dbReference type="ARBA" id="ARBA00023136"/>
    </source>
</evidence>
<keyword evidence="2" id="KW-0418">Kinase</keyword>
<evidence type="ECO:0000256" key="10">
    <source>
        <dbReference type="ARBA" id="ARBA00023180"/>
    </source>
</evidence>
<evidence type="ECO:0000256" key="8">
    <source>
        <dbReference type="ARBA" id="ARBA00022989"/>
    </source>
</evidence>
<sequence length="522" mass="58431">MKPCSKSLSIIIFLHLCFSFYLKDSLCADNIPYVPIENTALDCGSYGLKTFSFDGRNWTGDVRSKFVAFNRYTKSTVSTASSMDPGVPQVPYKTARLFYSEFTYIFNVTPGPKFVRLHFYPHSYSGLDASKAFLSVTCGHYTLLSNFSASLGANYNNVHTFVKEFIIHVQNDSLHLTFSPSSNAPDAFAFVNGIEVVSMPLHLYIRGEDAPLPFVGYPAVVIRLDSTSALETVYRINVGGGDDVSPKSDTGMFRTWKPDAQYIFGAAFGQLAYDFDLNVSYTPTVPAYTAPVDVYRTGRFMGTNAAINLNYNLSWLFPVETGFIYLVRLHFCELDRNITKINQRVFSIYINNQTAQDQADVIAWSGGQGIPVYEDYIAMFPQERERIRDLWVELHPNTKTKPQYYDAILNGVEIFKLSNSGGDLAGLNPPQQRGLLVNPSSRSSGSSKKRLLNIFGCSVSGVVLAFLIRCVLAFWIRAASERKKKRKTSHAQSNCRYFPLREIKAATNNFDEAQVILTGGKF</sequence>
<gene>
    <name evidence="14" type="ORF">P3X46_002823</name>
</gene>
<dbReference type="PANTHER" id="PTHR34590">
    <property type="entry name" value="OS03G0124300 PROTEIN-RELATED"/>
    <property type="match status" value="1"/>
</dbReference>
<keyword evidence="3" id="KW-0808">Transferase</keyword>
<comment type="subcellular location">
    <subcellularLocation>
        <location evidence="1">Membrane</location>
        <topology evidence="1">Single-pass type I membrane protein</topology>
    </subcellularLocation>
</comment>
<reference evidence="14" key="1">
    <citation type="journal article" date="2023" name="Plant Biotechnol. J.">
        <title>Chromosome-level wild Hevea brasiliensis genome provides new tools for genomic-assisted breeding and valuable loci to elevate rubber yield.</title>
        <authorList>
            <person name="Cheng H."/>
            <person name="Song X."/>
            <person name="Hu Y."/>
            <person name="Wu T."/>
            <person name="Yang Q."/>
            <person name="An Z."/>
            <person name="Feng S."/>
            <person name="Deng Z."/>
            <person name="Wu W."/>
            <person name="Zeng X."/>
            <person name="Tu M."/>
            <person name="Wang X."/>
            <person name="Huang H."/>
        </authorList>
    </citation>
    <scope>NUCLEOTIDE SEQUENCE</scope>
    <source>
        <strain evidence="14">MT/VB/25A 57/8</strain>
    </source>
</reference>
<dbReference type="InterPro" id="IPR024788">
    <property type="entry name" value="Malectin-like_Carb-bd_dom"/>
</dbReference>
<comment type="caution">
    <text evidence="14">The sequence shown here is derived from an EMBL/GenBank/DDBJ whole genome shotgun (WGS) entry which is preliminary data.</text>
</comment>
<dbReference type="PANTHER" id="PTHR34590:SF5">
    <property type="entry name" value="OS04G0586500 PROTEIN"/>
    <property type="match status" value="1"/>
</dbReference>
<keyword evidence="6" id="KW-0547">Nucleotide-binding</keyword>
<dbReference type="EMBL" id="JARPOI010000002">
    <property type="protein sequence ID" value="KAJ9187360.1"/>
    <property type="molecule type" value="Genomic_DNA"/>
</dbReference>
<evidence type="ECO:0000256" key="5">
    <source>
        <dbReference type="ARBA" id="ARBA00022729"/>
    </source>
</evidence>
<accession>A0ABQ9N812</accession>
<evidence type="ECO:0000256" key="11">
    <source>
        <dbReference type="SAM" id="Phobius"/>
    </source>
</evidence>
<feature type="domain" description="Malectin-like" evidence="13">
    <location>
        <begin position="41"/>
        <end position="416"/>
    </location>
</feature>
<keyword evidence="5 12" id="KW-0732">Signal</keyword>
<dbReference type="InterPro" id="IPR045272">
    <property type="entry name" value="ANXUR1/2-like"/>
</dbReference>
<evidence type="ECO:0000256" key="6">
    <source>
        <dbReference type="ARBA" id="ARBA00022741"/>
    </source>
</evidence>
<evidence type="ECO:0000256" key="1">
    <source>
        <dbReference type="ARBA" id="ARBA00004479"/>
    </source>
</evidence>
<evidence type="ECO:0000256" key="4">
    <source>
        <dbReference type="ARBA" id="ARBA00022692"/>
    </source>
</evidence>
<evidence type="ECO:0000256" key="12">
    <source>
        <dbReference type="SAM" id="SignalP"/>
    </source>
</evidence>
<proteinExistence type="predicted"/>
<keyword evidence="4 11" id="KW-0812">Transmembrane</keyword>
<evidence type="ECO:0000313" key="14">
    <source>
        <dbReference type="EMBL" id="KAJ9187360.1"/>
    </source>
</evidence>
<evidence type="ECO:0000313" key="15">
    <source>
        <dbReference type="Proteomes" id="UP001174677"/>
    </source>
</evidence>
<keyword evidence="8 11" id="KW-1133">Transmembrane helix</keyword>
<organism evidence="14 15">
    <name type="scientific">Hevea brasiliensis</name>
    <name type="common">Para rubber tree</name>
    <name type="synonym">Siphonia brasiliensis</name>
    <dbReference type="NCBI Taxonomy" id="3981"/>
    <lineage>
        <taxon>Eukaryota</taxon>
        <taxon>Viridiplantae</taxon>
        <taxon>Streptophyta</taxon>
        <taxon>Embryophyta</taxon>
        <taxon>Tracheophyta</taxon>
        <taxon>Spermatophyta</taxon>
        <taxon>Magnoliopsida</taxon>
        <taxon>eudicotyledons</taxon>
        <taxon>Gunneridae</taxon>
        <taxon>Pentapetalae</taxon>
        <taxon>rosids</taxon>
        <taxon>fabids</taxon>
        <taxon>Malpighiales</taxon>
        <taxon>Euphorbiaceae</taxon>
        <taxon>Crotonoideae</taxon>
        <taxon>Micrandreae</taxon>
        <taxon>Hevea</taxon>
    </lineage>
</organism>
<keyword evidence="7" id="KW-0067">ATP-binding</keyword>
<keyword evidence="10" id="KW-0325">Glycoprotein</keyword>